<gene>
    <name evidence="3" type="ORF">LMG32879_000970</name>
</gene>
<accession>A0AA35Y2S8</accession>
<feature type="region of interest" description="Disordered" evidence="1">
    <location>
        <begin position="195"/>
        <end position="229"/>
    </location>
</feature>
<dbReference type="Proteomes" id="UP001176960">
    <property type="component" value="Unassembled WGS sequence"/>
</dbReference>
<protein>
    <recommendedName>
        <fullName evidence="5">Lipoprotein</fullName>
    </recommendedName>
</protein>
<organism evidence="3 4">
    <name type="scientific">Brytella acorum</name>
    <dbReference type="NCBI Taxonomy" id="2959299"/>
    <lineage>
        <taxon>Bacteria</taxon>
        <taxon>Pseudomonadati</taxon>
        <taxon>Pseudomonadota</taxon>
        <taxon>Alphaproteobacteria</taxon>
        <taxon>Acetobacterales</taxon>
        <taxon>Acetobacteraceae</taxon>
        <taxon>Brytella</taxon>
    </lineage>
</organism>
<reference evidence="3" key="1">
    <citation type="submission" date="2023-03" db="EMBL/GenBank/DDBJ databases">
        <authorList>
            <person name="Cleenwerck I."/>
        </authorList>
    </citation>
    <scope>NUCLEOTIDE SEQUENCE</scope>
    <source>
        <strain evidence="3">LMG 32879</strain>
    </source>
</reference>
<evidence type="ECO:0000256" key="1">
    <source>
        <dbReference type="SAM" id="MobiDB-lite"/>
    </source>
</evidence>
<comment type="caution">
    <text evidence="3">The sequence shown here is derived from an EMBL/GenBank/DDBJ whole genome shotgun (WGS) entry which is preliminary data.</text>
</comment>
<dbReference type="Gene3D" id="3.30.160.150">
    <property type="entry name" value="Lipoprotein like domain"/>
    <property type="match status" value="1"/>
</dbReference>
<sequence>MSRGRYFPRVSLVALHSTVVLASLPLAGCGFQPLYGQVDGGQPQIAETLQNIYVANIPERNGQQLRLALQENLGGASSAAPEGYTLRVSPGFSSEYIDIHSDNTSGRVRELASAHWQLYTVEQAPKLVAQGDASTLDGMNTQFEQYFAQTMNHETAQARMAKTLANEITQQIATWFRSHVTPPKANKKIRERYFNPNAMPGKNGAQYDDSGPDGFPAAATGRRSNGILD</sequence>
<evidence type="ECO:0008006" key="5">
    <source>
        <dbReference type="Google" id="ProtNLM"/>
    </source>
</evidence>
<dbReference type="EMBL" id="CATKSH010000004">
    <property type="protein sequence ID" value="CAI9120141.1"/>
    <property type="molecule type" value="Genomic_DNA"/>
</dbReference>
<dbReference type="RefSeq" id="WP_289841932.1">
    <property type="nucleotide sequence ID" value="NZ_CATKSH010000004.1"/>
</dbReference>
<evidence type="ECO:0000313" key="3">
    <source>
        <dbReference type="EMBL" id="CAI9120141.1"/>
    </source>
</evidence>
<feature type="chain" id="PRO_5041330625" description="Lipoprotein" evidence="2">
    <location>
        <begin position="23"/>
        <end position="229"/>
    </location>
</feature>
<evidence type="ECO:0000256" key="2">
    <source>
        <dbReference type="SAM" id="SignalP"/>
    </source>
</evidence>
<proteinExistence type="predicted"/>
<keyword evidence="2" id="KW-0732">Signal</keyword>
<feature type="signal peptide" evidence="2">
    <location>
        <begin position="1"/>
        <end position="22"/>
    </location>
</feature>
<evidence type="ECO:0000313" key="4">
    <source>
        <dbReference type="Proteomes" id="UP001176960"/>
    </source>
</evidence>
<name>A0AA35Y2S8_9PROT</name>
<dbReference type="AlphaFoldDB" id="A0AA35Y2S8"/>
<keyword evidence="4" id="KW-1185">Reference proteome</keyword>